<keyword evidence="2" id="KW-0548">Nucleotidyltransferase</keyword>
<evidence type="ECO:0000313" key="4">
    <source>
        <dbReference type="EMBL" id="RKD35262.1"/>
    </source>
</evidence>
<dbReference type="InterPro" id="IPR004821">
    <property type="entry name" value="Cyt_trans-like"/>
</dbReference>
<gene>
    <name evidence="4" type="ORF">BET01_02655</name>
</gene>
<comment type="caution">
    <text evidence="4">The sequence shown here is derived from an EMBL/GenBank/DDBJ whole genome shotgun (WGS) entry which is preliminary data.</text>
</comment>
<dbReference type="PANTHER" id="PTHR43793">
    <property type="entry name" value="FAD SYNTHASE"/>
    <property type="match status" value="1"/>
</dbReference>
<name>A0A419TCU7_9FIRM</name>
<reference evidence="4 5" key="1">
    <citation type="submission" date="2016-08" db="EMBL/GenBank/DDBJ databases">
        <title>A new outlook on sporulation: Clostridium algidixylanolyticum.</title>
        <authorList>
            <person name="Poppleton D.I."/>
            <person name="Gribaldo S."/>
        </authorList>
    </citation>
    <scope>NUCLEOTIDE SEQUENCE [LARGE SCALE GENOMIC DNA]</scope>
    <source>
        <strain evidence="4 5">SPL73</strain>
    </source>
</reference>
<dbReference type="RefSeq" id="WP_243117096.1">
    <property type="nucleotide sequence ID" value="NZ_MCIA01000001.1"/>
</dbReference>
<keyword evidence="5" id="KW-1185">Reference proteome</keyword>
<dbReference type="InterPro" id="IPR029063">
    <property type="entry name" value="SAM-dependent_MTases_sf"/>
</dbReference>
<evidence type="ECO:0000256" key="2">
    <source>
        <dbReference type="ARBA" id="ARBA00022695"/>
    </source>
</evidence>
<dbReference type="Gene3D" id="3.40.50.620">
    <property type="entry name" value="HUPs"/>
    <property type="match status" value="1"/>
</dbReference>
<accession>A0A419TCU7</accession>
<dbReference type="PANTHER" id="PTHR43793:SF1">
    <property type="entry name" value="FAD SYNTHASE"/>
    <property type="match status" value="1"/>
</dbReference>
<dbReference type="AlphaFoldDB" id="A0A419TCU7"/>
<evidence type="ECO:0000313" key="5">
    <source>
        <dbReference type="Proteomes" id="UP000284277"/>
    </source>
</evidence>
<organism evidence="4 5">
    <name type="scientific">Lacrimispora algidixylanolytica</name>
    <dbReference type="NCBI Taxonomy" id="94868"/>
    <lineage>
        <taxon>Bacteria</taxon>
        <taxon>Bacillati</taxon>
        <taxon>Bacillota</taxon>
        <taxon>Clostridia</taxon>
        <taxon>Lachnospirales</taxon>
        <taxon>Lachnospiraceae</taxon>
        <taxon>Lacrimispora</taxon>
    </lineage>
</organism>
<dbReference type="Pfam" id="PF01467">
    <property type="entry name" value="CTP_transf_like"/>
    <property type="match status" value="1"/>
</dbReference>
<proteinExistence type="predicted"/>
<protein>
    <recommendedName>
        <fullName evidence="3">Cytidyltransferase-like domain-containing protein</fullName>
    </recommendedName>
</protein>
<keyword evidence="1" id="KW-0808">Transferase</keyword>
<dbReference type="InterPro" id="IPR014729">
    <property type="entry name" value="Rossmann-like_a/b/a_fold"/>
</dbReference>
<dbReference type="NCBIfam" id="TIGR00125">
    <property type="entry name" value="cyt_tran_rel"/>
    <property type="match status" value="1"/>
</dbReference>
<dbReference type="Gene3D" id="3.40.50.150">
    <property type="entry name" value="Vaccinia Virus protein VP39"/>
    <property type="match status" value="1"/>
</dbReference>
<dbReference type="SUPFAM" id="SSF53335">
    <property type="entry name" value="S-adenosyl-L-methionine-dependent methyltransferases"/>
    <property type="match status" value="2"/>
</dbReference>
<sequence>MEADKIIWDMPKGLLNWYNFSSEGKVLYIDDKESSIKELLQEKCKTVICIKGAASLDEAFINQNKRTFDYIIAIGTVERLPDPVKAFSLWRDLLKGSGRLILGMDNRLGLRYFCGDRDPFTNRSFDGIENYRRVPKEDRKKLQGRNYSKDEIVDFLDSSGWSKRKLYSVLPNLAFPQLIYSEDYLPVESMDIRYFPMYNHPDTVFMEEEFLYNDIINNGMFHTMANSFLIELSNDNSYENVKHVTVSMDRGREKAMATIIRDDKIVEKCALYEEGRHRLTELKNNEEDLRTHRIMVLEGKYENNSYNMPYVDSEVSISYFRRLAKENLDKFIKEVDRFRDIILQSSEHIGTGEEQSNFGVVLKKGYIDLVPLNCFYVNGSFVFYDQEFYEENYPANVIILRSIELIYSGNPEMEAILPRQYFYAKYGMMDNMDMWHRMAWEFIDKLRNQRKLRSFHEKYQSNLANIHTNRQRINYSASEYQRIFVDLFQNAETKKIILFGSGNFTKRFLAQFKSQYEIYAIIDNNESKWGGMLEGIKIMPPQIIDELPKEEIRVIICIKNYIVIVQQLKQMGVVDYCVYDINANYPRKQHAIPQSAKDGNLTPKKYRTGYIAGVFDLYHMGHLNMFKRAKEQCEYLIVGVVTDEGVRKYKKTVPFIPFEERIELVRSCKYVDEAVEIPLNYGGTRDAYRMYHFDCQFSGSDYTDNPDWLAEKEFLEKHGAEMVFFPYTEGTSSTKIKSLIEHKLV</sequence>
<dbReference type="SUPFAM" id="SSF52374">
    <property type="entry name" value="Nucleotidylyl transferase"/>
    <property type="match status" value="1"/>
</dbReference>
<evidence type="ECO:0000259" key="3">
    <source>
        <dbReference type="Pfam" id="PF01467"/>
    </source>
</evidence>
<dbReference type="GO" id="GO:0016779">
    <property type="term" value="F:nucleotidyltransferase activity"/>
    <property type="evidence" value="ECO:0007669"/>
    <property type="project" value="UniProtKB-KW"/>
</dbReference>
<dbReference type="Gene3D" id="3.40.50.720">
    <property type="entry name" value="NAD(P)-binding Rossmann-like Domain"/>
    <property type="match status" value="1"/>
</dbReference>
<feature type="domain" description="Cytidyltransferase-like" evidence="3">
    <location>
        <begin position="611"/>
        <end position="737"/>
    </location>
</feature>
<dbReference type="InterPro" id="IPR050385">
    <property type="entry name" value="Archaeal_FAD_synthase"/>
</dbReference>
<dbReference type="Proteomes" id="UP000284277">
    <property type="component" value="Unassembled WGS sequence"/>
</dbReference>
<evidence type="ECO:0000256" key="1">
    <source>
        <dbReference type="ARBA" id="ARBA00022679"/>
    </source>
</evidence>
<dbReference type="EMBL" id="MCIA01000001">
    <property type="protein sequence ID" value="RKD35262.1"/>
    <property type="molecule type" value="Genomic_DNA"/>
</dbReference>